<dbReference type="InterPro" id="IPR036250">
    <property type="entry name" value="AcylCo_DH-like_C"/>
</dbReference>
<sequence>MRNKARPAAHSLADGAAGDPFTLHAVGEIAAHASAAEALILNAADANDRLVDSGRVDDADELARVAIAVAEAQLIAEKLALSAAERLFDTGGASATARSLNLDRHWRNVRTVSTHNPLAHKAHAAGNYPVNGVWPPANGYF</sequence>
<dbReference type="EMBL" id="JAIVFL010000001">
    <property type="protein sequence ID" value="MCI4675736.1"/>
    <property type="molecule type" value="Genomic_DNA"/>
</dbReference>
<comment type="caution">
    <text evidence="3">The sequence shown here is derived from an EMBL/GenBank/DDBJ whole genome shotgun (WGS) entry which is preliminary data.</text>
</comment>
<feature type="domain" description="Acyl-CoA dehydrogenase C-terminal" evidence="2">
    <location>
        <begin position="15"/>
        <end position="116"/>
    </location>
</feature>
<dbReference type="RefSeq" id="WP_243072015.1">
    <property type="nucleotide sequence ID" value="NZ_JAIVFL010000001.1"/>
</dbReference>
<evidence type="ECO:0000256" key="1">
    <source>
        <dbReference type="ARBA" id="ARBA00023002"/>
    </source>
</evidence>
<proteinExistence type="predicted"/>
<dbReference type="InterPro" id="IPR013107">
    <property type="entry name" value="Acyl-CoA_DH_C"/>
</dbReference>
<gene>
    <name evidence="3" type="ORF">K9U37_12935</name>
</gene>
<keyword evidence="1" id="KW-0560">Oxidoreductase</keyword>
<evidence type="ECO:0000259" key="2">
    <source>
        <dbReference type="Pfam" id="PF08028"/>
    </source>
</evidence>
<evidence type="ECO:0000313" key="4">
    <source>
        <dbReference type="Proteomes" id="UP001139068"/>
    </source>
</evidence>
<dbReference type="Gene3D" id="1.20.140.10">
    <property type="entry name" value="Butyryl-CoA Dehydrogenase, subunit A, domain 3"/>
    <property type="match status" value="1"/>
</dbReference>
<dbReference type="Pfam" id="PF08028">
    <property type="entry name" value="Acyl-CoA_dh_2"/>
    <property type="match status" value="1"/>
</dbReference>
<organism evidence="3 4">
    <name type="scientific">Candidatus Mycolicibacterium alkanivorans</name>
    <dbReference type="NCBI Taxonomy" id="2954114"/>
    <lineage>
        <taxon>Bacteria</taxon>
        <taxon>Bacillati</taxon>
        <taxon>Actinomycetota</taxon>
        <taxon>Actinomycetes</taxon>
        <taxon>Mycobacteriales</taxon>
        <taxon>Mycobacteriaceae</taxon>
        <taxon>Mycolicibacterium</taxon>
    </lineage>
</organism>
<accession>A0ABS9YX05</accession>
<dbReference type="Proteomes" id="UP001139068">
    <property type="component" value="Unassembled WGS sequence"/>
</dbReference>
<keyword evidence="4" id="KW-1185">Reference proteome</keyword>
<evidence type="ECO:0000313" key="3">
    <source>
        <dbReference type="EMBL" id="MCI4675736.1"/>
    </source>
</evidence>
<dbReference type="SUPFAM" id="SSF47203">
    <property type="entry name" value="Acyl-CoA dehydrogenase C-terminal domain-like"/>
    <property type="match status" value="1"/>
</dbReference>
<protein>
    <recommendedName>
        <fullName evidence="2">Acyl-CoA dehydrogenase C-terminal domain-containing protein</fullName>
    </recommendedName>
</protein>
<name>A0ABS9YX05_9MYCO</name>
<reference evidence="3" key="1">
    <citation type="journal article" date="2022" name="ISME J.">
        <title>Identification of active gaseous-alkane degraders at natural gas seeps.</title>
        <authorList>
            <person name="Farhan Ul Haque M."/>
            <person name="Hernandez M."/>
            <person name="Crombie A.T."/>
            <person name="Murrell J.C."/>
        </authorList>
    </citation>
    <scope>NUCLEOTIDE SEQUENCE</scope>
    <source>
        <strain evidence="3">ANDR5</strain>
    </source>
</reference>